<keyword evidence="2 6" id="KW-0812">Transmembrane</keyword>
<keyword evidence="4 6" id="KW-0472">Membrane</keyword>
<feature type="transmembrane region" description="Helical" evidence="6">
    <location>
        <begin position="60"/>
        <end position="81"/>
    </location>
</feature>
<comment type="subcellular location">
    <subcellularLocation>
        <location evidence="1">Endomembrane system</location>
        <topology evidence="1">Multi-pass membrane protein</topology>
    </subcellularLocation>
</comment>
<dbReference type="GO" id="GO:0012505">
    <property type="term" value="C:endomembrane system"/>
    <property type="evidence" value="ECO:0007669"/>
    <property type="project" value="UniProtKB-SubCell"/>
</dbReference>
<evidence type="ECO:0000256" key="3">
    <source>
        <dbReference type="ARBA" id="ARBA00022989"/>
    </source>
</evidence>
<dbReference type="AlphaFoldDB" id="A0A517LUV2"/>
<dbReference type="EMBL" id="CP036261">
    <property type="protein sequence ID" value="QDS86400.1"/>
    <property type="molecule type" value="Genomic_DNA"/>
</dbReference>
<keyword evidence="3 6" id="KW-1133">Transmembrane helix</keyword>
<feature type="domain" description="DUF202" evidence="7">
    <location>
        <begin position="23"/>
        <end position="86"/>
    </location>
</feature>
<dbReference type="InterPro" id="IPR003807">
    <property type="entry name" value="DUF202"/>
</dbReference>
<dbReference type="Pfam" id="PF02656">
    <property type="entry name" value="DUF202"/>
    <property type="match status" value="1"/>
</dbReference>
<accession>A0A517LUV2</accession>
<evidence type="ECO:0000313" key="9">
    <source>
        <dbReference type="Proteomes" id="UP000319557"/>
    </source>
</evidence>
<evidence type="ECO:0000313" key="8">
    <source>
        <dbReference type="EMBL" id="QDS86400.1"/>
    </source>
</evidence>
<sequence length="145" mass="15369">MSNDNASPENQNANAQPDTGLDRTLMAEERTCSAWVRTGLASMATGLAIAKVMPNAEPRWAVTTLGMILVFVAVLSFAIGFVGYARGIKYCQPAARNAMPFWVLAVFCNLLAAAAILTASFILQDEPASGSTPGNIHLQQPPTSL</sequence>
<protein>
    <recommendedName>
        <fullName evidence="7">DUF202 domain-containing protein</fullName>
    </recommendedName>
</protein>
<dbReference type="OrthoDB" id="582337at2"/>
<evidence type="ECO:0000256" key="2">
    <source>
        <dbReference type="ARBA" id="ARBA00022692"/>
    </source>
</evidence>
<feature type="region of interest" description="Disordered" evidence="5">
    <location>
        <begin position="1"/>
        <end position="20"/>
    </location>
</feature>
<proteinExistence type="predicted"/>
<evidence type="ECO:0000256" key="1">
    <source>
        <dbReference type="ARBA" id="ARBA00004127"/>
    </source>
</evidence>
<evidence type="ECO:0000256" key="6">
    <source>
        <dbReference type="SAM" id="Phobius"/>
    </source>
</evidence>
<organism evidence="8 9">
    <name type="scientific">Rosistilla ulvae</name>
    <dbReference type="NCBI Taxonomy" id="1930277"/>
    <lineage>
        <taxon>Bacteria</taxon>
        <taxon>Pseudomonadati</taxon>
        <taxon>Planctomycetota</taxon>
        <taxon>Planctomycetia</taxon>
        <taxon>Pirellulales</taxon>
        <taxon>Pirellulaceae</taxon>
        <taxon>Rosistilla</taxon>
    </lineage>
</organism>
<dbReference type="RefSeq" id="WP_145342133.1">
    <property type="nucleotide sequence ID" value="NZ_CP036261.1"/>
</dbReference>
<reference evidence="8 9" key="1">
    <citation type="submission" date="2019-02" db="EMBL/GenBank/DDBJ databases">
        <title>Deep-cultivation of Planctomycetes and their phenomic and genomic characterization uncovers novel biology.</title>
        <authorList>
            <person name="Wiegand S."/>
            <person name="Jogler M."/>
            <person name="Boedeker C."/>
            <person name="Pinto D."/>
            <person name="Vollmers J."/>
            <person name="Rivas-Marin E."/>
            <person name="Kohn T."/>
            <person name="Peeters S.H."/>
            <person name="Heuer A."/>
            <person name="Rast P."/>
            <person name="Oberbeckmann S."/>
            <person name="Bunk B."/>
            <person name="Jeske O."/>
            <person name="Meyerdierks A."/>
            <person name="Storesund J.E."/>
            <person name="Kallscheuer N."/>
            <person name="Luecker S."/>
            <person name="Lage O.M."/>
            <person name="Pohl T."/>
            <person name="Merkel B.J."/>
            <person name="Hornburger P."/>
            <person name="Mueller R.-W."/>
            <person name="Bruemmer F."/>
            <person name="Labrenz M."/>
            <person name="Spormann A.M."/>
            <person name="Op den Camp H."/>
            <person name="Overmann J."/>
            <person name="Amann R."/>
            <person name="Jetten M.S.M."/>
            <person name="Mascher T."/>
            <person name="Medema M.H."/>
            <person name="Devos D.P."/>
            <person name="Kaster A.-K."/>
            <person name="Ovreas L."/>
            <person name="Rohde M."/>
            <person name="Galperin M.Y."/>
            <person name="Jogler C."/>
        </authorList>
    </citation>
    <scope>NUCLEOTIDE SEQUENCE [LARGE SCALE GENOMIC DNA]</scope>
    <source>
        <strain evidence="8 9">EC9</strain>
    </source>
</reference>
<feature type="compositionally biased region" description="Polar residues" evidence="5">
    <location>
        <begin position="1"/>
        <end position="17"/>
    </location>
</feature>
<dbReference type="KEGG" id="ruv:EC9_05620"/>
<feature type="transmembrane region" description="Helical" evidence="6">
    <location>
        <begin position="101"/>
        <end position="123"/>
    </location>
</feature>
<evidence type="ECO:0000256" key="5">
    <source>
        <dbReference type="SAM" id="MobiDB-lite"/>
    </source>
</evidence>
<name>A0A517LUV2_9BACT</name>
<evidence type="ECO:0000259" key="7">
    <source>
        <dbReference type="Pfam" id="PF02656"/>
    </source>
</evidence>
<gene>
    <name evidence="8" type="ORF">EC9_05620</name>
</gene>
<evidence type="ECO:0000256" key="4">
    <source>
        <dbReference type="ARBA" id="ARBA00023136"/>
    </source>
</evidence>
<keyword evidence="9" id="KW-1185">Reference proteome</keyword>
<dbReference type="Proteomes" id="UP000319557">
    <property type="component" value="Chromosome"/>
</dbReference>